<keyword evidence="11" id="KW-1185">Reference proteome</keyword>
<comment type="catalytic activity">
    <reaction evidence="1">
        <text>ATP + protein L-histidine = ADP + protein N-phospho-L-histidine.</text>
        <dbReference type="EC" id="2.7.13.3"/>
    </reaction>
</comment>
<reference evidence="10 11" key="1">
    <citation type="journal article" date="2010" name="Int. J. Syst. Evol. Microbiol.">
        <title>Bacillus horneckiae sp. nov., isolated from a spacecraft-assembly clean room.</title>
        <authorList>
            <person name="Vaishampayan P."/>
            <person name="Probst A."/>
            <person name="Krishnamurthi S."/>
            <person name="Ghosh S."/>
            <person name="Osman S."/>
            <person name="McDowall A."/>
            <person name="Ruckmani A."/>
            <person name="Mayilraj S."/>
            <person name="Venkateswaran K."/>
        </authorList>
    </citation>
    <scope>NUCLEOTIDE SEQUENCE [LARGE SCALE GENOMIC DNA]</scope>
    <source>
        <strain evidence="11">1PO1SC</strain>
    </source>
</reference>
<evidence type="ECO:0000256" key="2">
    <source>
        <dbReference type="ARBA" id="ARBA00012438"/>
    </source>
</evidence>
<keyword evidence="6" id="KW-0418">Kinase</keyword>
<evidence type="ECO:0000256" key="3">
    <source>
        <dbReference type="ARBA" id="ARBA00022553"/>
    </source>
</evidence>
<dbReference type="InterPro" id="IPR036097">
    <property type="entry name" value="HisK_dim/P_sf"/>
</dbReference>
<evidence type="ECO:0000256" key="1">
    <source>
        <dbReference type="ARBA" id="ARBA00000085"/>
    </source>
</evidence>
<keyword evidence="7" id="KW-0067">ATP-binding</keyword>
<dbReference type="InterPro" id="IPR003661">
    <property type="entry name" value="HisK_dim/P_dom"/>
</dbReference>
<keyword evidence="3" id="KW-0597">Phosphoprotein</keyword>
<dbReference type="PANTHER" id="PTHR43065:SF46">
    <property type="entry name" value="C4-DICARBOXYLATE TRANSPORT SENSOR PROTEIN DCTB"/>
    <property type="match status" value="1"/>
</dbReference>
<name>A0A2N0ZMQ7_9BACI</name>
<dbReference type="Gene3D" id="3.30.565.10">
    <property type="entry name" value="Histidine kinase-like ATPase, C-terminal domain"/>
    <property type="match status" value="1"/>
</dbReference>
<dbReference type="AlphaFoldDB" id="A0A2N0ZMQ7"/>
<dbReference type="SUPFAM" id="SSF55785">
    <property type="entry name" value="PYP-like sensor domain (PAS domain)"/>
    <property type="match status" value="1"/>
</dbReference>
<dbReference type="PRINTS" id="PR00344">
    <property type="entry name" value="BCTRLSENSOR"/>
</dbReference>
<dbReference type="InterPro" id="IPR013656">
    <property type="entry name" value="PAS_4"/>
</dbReference>
<dbReference type="InterPro" id="IPR004358">
    <property type="entry name" value="Sig_transdc_His_kin-like_C"/>
</dbReference>
<evidence type="ECO:0000256" key="8">
    <source>
        <dbReference type="ARBA" id="ARBA00023012"/>
    </source>
</evidence>
<dbReference type="InterPro" id="IPR035965">
    <property type="entry name" value="PAS-like_dom_sf"/>
</dbReference>
<dbReference type="PROSITE" id="PS50109">
    <property type="entry name" value="HIS_KIN"/>
    <property type="match status" value="1"/>
</dbReference>
<dbReference type="SMART" id="SM00387">
    <property type="entry name" value="HATPase_c"/>
    <property type="match status" value="1"/>
</dbReference>
<dbReference type="InterPro" id="IPR036890">
    <property type="entry name" value="HATPase_C_sf"/>
</dbReference>
<evidence type="ECO:0000313" key="10">
    <source>
        <dbReference type="EMBL" id="PKG30795.1"/>
    </source>
</evidence>
<dbReference type="SUPFAM" id="SSF55874">
    <property type="entry name" value="ATPase domain of HSP90 chaperone/DNA topoisomerase II/histidine kinase"/>
    <property type="match status" value="1"/>
</dbReference>
<dbReference type="SMART" id="SM00091">
    <property type="entry name" value="PAS"/>
    <property type="match status" value="1"/>
</dbReference>
<dbReference type="EMBL" id="PISD01000005">
    <property type="protein sequence ID" value="PKG30795.1"/>
    <property type="molecule type" value="Genomic_DNA"/>
</dbReference>
<dbReference type="InterPro" id="IPR000014">
    <property type="entry name" value="PAS"/>
</dbReference>
<dbReference type="PANTHER" id="PTHR43065">
    <property type="entry name" value="SENSOR HISTIDINE KINASE"/>
    <property type="match status" value="1"/>
</dbReference>
<evidence type="ECO:0000256" key="4">
    <source>
        <dbReference type="ARBA" id="ARBA00022679"/>
    </source>
</evidence>
<sequence length="348" mass="39468">MTSRGNFSFFNEGNSIEYINMHELLLNISDGCYYLNNQMEFTFINKSGEAILERSKEDLLGACIWDIIPKYIGTEIFKHYNYAYSSQKTITFEITIEESAKTLKIKVIPDANGILVLFSDISLQKAQNEKEIYFEKLRIIGEMAAGVAHEVRNPLTTVKGFLQLVSQNKELLKYKDIFKLMIEEIDRVNIIISEFLDIAKNKHSRMEKQSLNTIIQSIYPLMETRALKEDKLIHLQLNPIPALELDQSEMRQLLINLVNNSLDAMEANKSVHIKTYLAEGKVVLSISDEGTGIPVHMMDTISTPFVTSKEKGSGLGLAISFAIAKRNNAMIDYTSDSSGTTFHIRFSL</sequence>
<dbReference type="Gene3D" id="1.10.287.130">
    <property type="match status" value="1"/>
</dbReference>
<dbReference type="Pfam" id="PF08448">
    <property type="entry name" value="PAS_4"/>
    <property type="match status" value="1"/>
</dbReference>
<evidence type="ECO:0000256" key="7">
    <source>
        <dbReference type="ARBA" id="ARBA00022840"/>
    </source>
</evidence>
<dbReference type="InterPro" id="IPR003594">
    <property type="entry name" value="HATPase_dom"/>
</dbReference>
<dbReference type="RefSeq" id="WP_066193714.1">
    <property type="nucleotide sequence ID" value="NZ_JARMMB010000022.1"/>
</dbReference>
<keyword evidence="4" id="KW-0808">Transferase</keyword>
<dbReference type="Pfam" id="PF02518">
    <property type="entry name" value="HATPase_c"/>
    <property type="match status" value="1"/>
</dbReference>
<dbReference type="Proteomes" id="UP000233343">
    <property type="component" value="Unassembled WGS sequence"/>
</dbReference>
<dbReference type="Gene3D" id="3.30.450.20">
    <property type="entry name" value="PAS domain"/>
    <property type="match status" value="1"/>
</dbReference>
<feature type="domain" description="Histidine kinase" evidence="9">
    <location>
        <begin position="146"/>
        <end position="348"/>
    </location>
</feature>
<organism evidence="10 11">
    <name type="scientific">Cytobacillus horneckiae</name>
    <dbReference type="NCBI Taxonomy" id="549687"/>
    <lineage>
        <taxon>Bacteria</taxon>
        <taxon>Bacillati</taxon>
        <taxon>Bacillota</taxon>
        <taxon>Bacilli</taxon>
        <taxon>Bacillales</taxon>
        <taxon>Bacillaceae</taxon>
        <taxon>Cytobacillus</taxon>
    </lineage>
</organism>
<evidence type="ECO:0000313" key="11">
    <source>
        <dbReference type="Proteomes" id="UP000233343"/>
    </source>
</evidence>
<dbReference type="GO" id="GO:0005524">
    <property type="term" value="F:ATP binding"/>
    <property type="evidence" value="ECO:0007669"/>
    <property type="project" value="UniProtKB-KW"/>
</dbReference>
<dbReference type="SMART" id="SM00388">
    <property type="entry name" value="HisKA"/>
    <property type="match status" value="1"/>
</dbReference>
<dbReference type="Pfam" id="PF00512">
    <property type="entry name" value="HisKA"/>
    <property type="match status" value="1"/>
</dbReference>
<dbReference type="EC" id="2.7.13.3" evidence="2"/>
<evidence type="ECO:0000256" key="6">
    <source>
        <dbReference type="ARBA" id="ARBA00022777"/>
    </source>
</evidence>
<keyword evidence="5" id="KW-0547">Nucleotide-binding</keyword>
<protein>
    <recommendedName>
        <fullName evidence="2">histidine kinase</fullName>
        <ecNumber evidence="2">2.7.13.3</ecNumber>
    </recommendedName>
</protein>
<dbReference type="SUPFAM" id="SSF47384">
    <property type="entry name" value="Homodimeric domain of signal transducing histidine kinase"/>
    <property type="match status" value="1"/>
</dbReference>
<keyword evidence="8" id="KW-0902">Two-component regulatory system</keyword>
<dbReference type="CDD" id="cd00082">
    <property type="entry name" value="HisKA"/>
    <property type="match status" value="1"/>
</dbReference>
<evidence type="ECO:0000256" key="5">
    <source>
        <dbReference type="ARBA" id="ARBA00022741"/>
    </source>
</evidence>
<comment type="caution">
    <text evidence="10">The sequence shown here is derived from an EMBL/GenBank/DDBJ whole genome shotgun (WGS) entry which is preliminary data.</text>
</comment>
<evidence type="ECO:0000259" key="9">
    <source>
        <dbReference type="PROSITE" id="PS50109"/>
    </source>
</evidence>
<dbReference type="InterPro" id="IPR005467">
    <property type="entry name" value="His_kinase_dom"/>
</dbReference>
<gene>
    <name evidence="10" type="ORF">CWS20_01580</name>
</gene>
<proteinExistence type="predicted"/>
<dbReference type="GO" id="GO:0000155">
    <property type="term" value="F:phosphorelay sensor kinase activity"/>
    <property type="evidence" value="ECO:0007669"/>
    <property type="project" value="InterPro"/>
</dbReference>
<accession>A0A2N0ZMQ7</accession>